<dbReference type="OrthoDB" id="8060176at2759"/>
<protein>
    <recommendedName>
        <fullName evidence="3">Transposase Tc1-like domain-containing protein</fullName>
    </recommendedName>
</protein>
<keyword evidence="2" id="KW-1185">Reference proteome</keyword>
<evidence type="ECO:0000313" key="1">
    <source>
        <dbReference type="EMBL" id="GBM93837.1"/>
    </source>
</evidence>
<gene>
    <name evidence="1" type="ORF">AVEN_193925_1</name>
</gene>
<accession>A0A4Y2JVI2</accession>
<proteinExistence type="predicted"/>
<evidence type="ECO:0008006" key="3">
    <source>
        <dbReference type="Google" id="ProtNLM"/>
    </source>
</evidence>
<organism evidence="1 2">
    <name type="scientific">Araneus ventricosus</name>
    <name type="common">Orbweaver spider</name>
    <name type="synonym">Epeira ventricosa</name>
    <dbReference type="NCBI Taxonomy" id="182803"/>
    <lineage>
        <taxon>Eukaryota</taxon>
        <taxon>Metazoa</taxon>
        <taxon>Ecdysozoa</taxon>
        <taxon>Arthropoda</taxon>
        <taxon>Chelicerata</taxon>
        <taxon>Arachnida</taxon>
        <taxon>Araneae</taxon>
        <taxon>Araneomorphae</taxon>
        <taxon>Entelegynae</taxon>
        <taxon>Araneoidea</taxon>
        <taxon>Araneidae</taxon>
        <taxon>Araneus</taxon>
    </lineage>
</organism>
<reference evidence="1 2" key="1">
    <citation type="journal article" date="2019" name="Sci. Rep.">
        <title>Orb-weaving spider Araneus ventricosus genome elucidates the spidroin gene catalogue.</title>
        <authorList>
            <person name="Kono N."/>
            <person name="Nakamura H."/>
            <person name="Ohtoshi R."/>
            <person name="Moran D.A.P."/>
            <person name="Shinohara A."/>
            <person name="Yoshida Y."/>
            <person name="Fujiwara M."/>
            <person name="Mori M."/>
            <person name="Tomita M."/>
            <person name="Arakawa K."/>
        </authorList>
    </citation>
    <scope>NUCLEOTIDE SEQUENCE [LARGE SCALE GENOMIC DNA]</scope>
</reference>
<name>A0A4Y2JVI2_ARAVE</name>
<dbReference type="EMBL" id="BGPR01003910">
    <property type="protein sequence ID" value="GBM93837.1"/>
    <property type="molecule type" value="Genomic_DNA"/>
</dbReference>
<dbReference type="Proteomes" id="UP000499080">
    <property type="component" value="Unassembled WGS sequence"/>
</dbReference>
<sequence>MTNKCDDRQIQRLASTQQMTIPENQRSSGLSVSKDAIRRRILEKGIMVHCEIKMKPALNPHHKSQKILWAQNHMSYRPKRKSVIFGDEKKWNLGGQMTGHRTGITCTRNLGVFLVADKVVSR</sequence>
<evidence type="ECO:0000313" key="2">
    <source>
        <dbReference type="Proteomes" id="UP000499080"/>
    </source>
</evidence>
<dbReference type="AlphaFoldDB" id="A0A4Y2JVI2"/>
<comment type="caution">
    <text evidence="1">The sequence shown here is derived from an EMBL/GenBank/DDBJ whole genome shotgun (WGS) entry which is preliminary data.</text>
</comment>